<dbReference type="SUPFAM" id="SSF55729">
    <property type="entry name" value="Acyl-CoA N-acyltransferases (Nat)"/>
    <property type="match status" value="1"/>
</dbReference>
<accession>A0ABM5WSY9</accession>
<dbReference type="Gene3D" id="3.40.630.30">
    <property type="match status" value="1"/>
</dbReference>
<feature type="domain" description="N-acetyltransferase" evidence="1">
    <location>
        <begin position="7"/>
        <end position="134"/>
    </location>
</feature>
<evidence type="ECO:0000313" key="2">
    <source>
        <dbReference type="EMBL" id="ALS77315.1"/>
    </source>
</evidence>
<reference evidence="2" key="1">
    <citation type="submission" date="2016-01" db="EMBL/GenBank/DDBJ databases">
        <title>Complete genome of Planococcus kocurri type strain.</title>
        <authorList>
            <person name="See-Too W.S."/>
        </authorList>
    </citation>
    <scope>NUCLEOTIDE SEQUENCE [LARGE SCALE GENOMIC DNA]</scope>
    <source>
        <strain evidence="2">ATCC 43650</strain>
    </source>
</reference>
<dbReference type="EMBL" id="CP013661">
    <property type="protein sequence ID" value="ALS77315.1"/>
    <property type="molecule type" value="Genomic_DNA"/>
</dbReference>
<organism evidence="2 3">
    <name type="scientific">Planococcus kocurii</name>
    <dbReference type="NCBI Taxonomy" id="1374"/>
    <lineage>
        <taxon>Bacteria</taxon>
        <taxon>Bacillati</taxon>
        <taxon>Bacillota</taxon>
        <taxon>Bacilli</taxon>
        <taxon>Bacillales</taxon>
        <taxon>Caryophanaceae</taxon>
        <taxon>Planococcus</taxon>
    </lineage>
</organism>
<evidence type="ECO:0000259" key="1">
    <source>
        <dbReference type="PROSITE" id="PS51186"/>
    </source>
</evidence>
<dbReference type="InterPro" id="IPR016181">
    <property type="entry name" value="Acyl_CoA_acyltransferase"/>
</dbReference>
<dbReference type="RefSeq" id="WP_058383995.1">
    <property type="nucleotide sequence ID" value="NZ_CP013661.2"/>
</dbReference>
<gene>
    <name evidence="2" type="ORF">AUO94_01045</name>
</gene>
<sequence>MNKQKDVLIRKYNEADFRTIHELNKQQGWNNLVEKKQETQQAWANSTVAVVAEIDGRVVGCLRGLTDGFISLYICELLVNQDHRKLGIGKKMLRYAHKLYPKTRLELLASDASRSFYEAQSYRPLYGFRKTIVE</sequence>
<dbReference type="Proteomes" id="UP000065533">
    <property type="component" value="Chromosome"/>
</dbReference>
<evidence type="ECO:0000313" key="3">
    <source>
        <dbReference type="Proteomes" id="UP000065533"/>
    </source>
</evidence>
<protein>
    <submittedName>
        <fullName evidence="2">GCN5 family acetyltransferase</fullName>
    </submittedName>
</protein>
<dbReference type="InterPro" id="IPR000182">
    <property type="entry name" value="GNAT_dom"/>
</dbReference>
<keyword evidence="3" id="KW-1185">Reference proteome</keyword>
<dbReference type="CDD" id="cd04301">
    <property type="entry name" value="NAT_SF"/>
    <property type="match status" value="1"/>
</dbReference>
<name>A0ABM5WSY9_9BACL</name>
<proteinExistence type="predicted"/>
<dbReference type="PROSITE" id="PS51186">
    <property type="entry name" value="GNAT"/>
    <property type="match status" value="1"/>
</dbReference>
<dbReference type="Pfam" id="PF00583">
    <property type="entry name" value="Acetyltransf_1"/>
    <property type="match status" value="1"/>
</dbReference>